<dbReference type="SUPFAM" id="SSF52172">
    <property type="entry name" value="CheY-like"/>
    <property type="match status" value="1"/>
</dbReference>
<dbReference type="OrthoDB" id="5294229at2"/>
<dbReference type="InterPro" id="IPR009875">
    <property type="entry name" value="PilZ_domain"/>
</dbReference>
<organism evidence="3 4">
    <name type="scientific">Silvanigrella paludirubra</name>
    <dbReference type="NCBI Taxonomy" id="2499159"/>
    <lineage>
        <taxon>Bacteria</taxon>
        <taxon>Pseudomonadati</taxon>
        <taxon>Bdellovibrionota</taxon>
        <taxon>Oligoflexia</taxon>
        <taxon>Silvanigrellales</taxon>
        <taxon>Silvanigrellaceae</taxon>
        <taxon>Silvanigrella</taxon>
    </lineage>
</organism>
<dbReference type="PROSITE" id="PS50110">
    <property type="entry name" value="RESPONSE_REGULATORY"/>
    <property type="match status" value="1"/>
</dbReference>
<dbReference type="AlphaFoldDB" id="A0A6N6VSE1"/>
<evidence type="ECO:0000313" key="4">
    <source>
        <dbReference type="Proteomes" id="UP000437748"/>
    </source>
</evidence>
<dbReference type="SUPFAM" id="SSF141371">
    <property type="entry name" value="PilZ domain-like"/>
    <property type="match status" value="1"/>
</dbReference>
<protein>
    <submittedName>
        <fullName evidence="3">Response regulator</fullName>
    </submittedName>
</protein>
<reference evidence="3 4" key="1">
    <citation type="submission" date="2019-10" db="EMBL/GenBank/DDBJ databases">
        <title>New species of Slilvanegrellaceae.</title>
        <authorList>
            <person name="Pitt A."/>
            <person name="Hahn M.W."/>
        </authorList>
    </citation>
    <scope>NUCLEOTIDE SEQUENCE [LARGE SCALE GENOMIC DNA]</scope>
    <source>
        <strain evidence="3 4">SP-Ram-0.45-NSY-1</strain>
    </source>
</reference>
<dbReference type="InterPro" id="IPR011006">
    <property type="entry name" value="CheY-like_superfamily"/>
</dbReference>
<dbReference type="RefSeq" id="WP_153421091.1">
    <property type="nucleotide sequence ID" value="NZ_WFLM01000004.1"/>
</dbReference>
<proteinExistence type="predicted"/>
<keyword evidence="4" id="KW-1185">Reference proteome</keyword>
<dbReference type="Gene3D" id="3.40.50.2300">
    <property type="match status" value="1"/>
</dbReference>
<dbReference type="EMBL" id="WFLM01000004">
    <property type="protein sequence ID" value="KAB8038013.1"/>
    <property type="molecule type" value="Genomic_DNA"/>
</dbReference>
<evidence type="ECO:0000259" key="2">
    <source>
        <dbReference type="PROSITE" id="PS50110"/>
    </source>
</evidence>
<dbReference type="GO" id="GO:0035438">
    <property type="term" value="F:cyclic-di-GMP binding"/>
    <property type="evidence" value="ECO:0007669"/>
    <property type="project" value="InterPro"/>
</dbReference>
<evidence type="ECO:0000256" key="1">
    <source>
        <dbReference type="PROSITE-ProRule" id="PRU00169"/>
    </source>
</evidence>
<accession>A0A6N6VSE1</accession>
<feature type="domain" description="Response regulatory" evidence="2">
    <location>
        <begin position="20"/>
        <end position="136"/>
    </location>
</feature>
<gene>
    <name evidence="3" type="ORF">GCL60_12640</name>
</gene>
<feature type="modified residue" description="4-aspartylphosphate" evidence="1">
    <location>
        <position position="69"/>
    </location>
</feature>
<dbReference type="Gene3D" id="2.40.10.220">
    <property type="entry name" value="predicted glycosyltransferase like domains"/>
    <property type="match status" value="1"/>
</dbReference>
<dbReference type="GO" id="GO:0000160">
    <property type="term" value="P:phosphorelay signal transduction system"/>
    <property type="evidence" value="ECO:0007669"/>
    <property type="project" value="InterPro"/>
</dbReference>
<name>A0A6N6VSE1_9BACT</name>
<dbReference type="Pfam" id="PF07238">
    <property type="entry name" value="PilZ"/>
    <property type="match status" value="1"/>
</dbReference>
<evidence type="ECO:0000313" key="3">
    <source>
        <dbReference type="EMBL" id="KAB8038013.1"/>
    </source>
</evidence>
<keyword evidence="1" id="KW-0597">Phosphoprotein</keyword>
<sequence>MPVVKNLNNLNQENKATKIHLLLLEEHSFVASLEASSLTKAGFQVTLANSLDEMNKSLIHEKIDIVIMDYFFQRGKAVKEIKNAKLKSLNKNVRFVISSVQNTQEVKDISNTYHGDLFLVKPIARQSMIQELKKLAKQDFRKSVRTKCNIPFTIFFKNNIFQTFAIDISSEGSHLLDKENKLNAYVGMELNIEFMLPKTPELIKAKGIIVRITEEGFGLKFNNISKSDKHKIEDYISKNSLEVKSIHYYL</sequence>
<dbReference type="Proteomes" id="UP000437748">
    <property type="component" value="Unassembled WGS sequence"/>
</dbReference>
<dbReference type="InterPro" id="IPR001789">
    <property type="entry name" value="Sig_transdc_resp-reg_receiver"/>
</dbReference>
<comment type="caution">
    <text evidence="3">The sequence shown here is derived from an EMBL/GenBank/DDBJ whole genome shotgun (WGS) entry which is preliminary data.</text>
</comment>